<dbReference type="GO" id="GO:0003700">
    <property type="term" value="F:DNA-binding transcription factor activity"/>
    <property type="evidence" value="ECO:0007669"/>
    <property type="project" value="TreeGrafter"/>
</dbReference>
<keyword evidence="3" id="KW-0804">Transcription</keyword>
<dbReference type="SUPFAM" id="SSF46689">
    <property type="entry name" value="Homeodomain-like"/>
    <property type="match status" value="1"/>
</dbReference>
<dbReference type="Pfam" id="PF00440">
    <property type="entry name" value="TetR_N"/>
    <property type="match status" value="1"/>
</dbReference>
<evidence type="ECO:0000256" key="3">
    <source>
        <dbReference type="ARBA" id="ARBA00023163"/>
    </source>
</evidence>
<keyword evidence="1" id="KW-0805">Transcription regulation</keyword>
<dbReference type="InterPro" id="IPR001647">
    <property type="entry name" value="HTH_TetR"/>
</dbReference>
<dbReference type="InterPro" id="IPR050109">
    <property type="entry name" value="HTH-type_TetR-like_transc_reg"/>
</dbReference>
<dbReference type="Gene3D" id="1.10.357.10">
    <property type="entry name" value="Tetracycline Repressor, domain 2"/>
    <property type="match status" value="1"/>
</dbReference>
<dbReference type="InterPro" id="IPR009057">
    <property type="entry name" value="Homeodomain-like_sf"/>
</dbReference>
<gene>
    <name evidence="6" type="ORF">GU243_08535</name>
</gene>
<dbReference type="PANTHER" id="PTHR30055">
    <property type="entry name" value="HTH-TYPE TRANSCRIPTIONAL REGULATOR RUTR"/>
    <property type="match status" value="1"/>
</dbReference>
<dbReference type="Pfam" id="PF21597">
    <property type="entry name" value="TetR_C_43"/>
    <property type="match status" value="1"/>
</dbReference>
<dbReference type="PANTHER" id="PTHR30055:SF234">
    <property type="entry name" value="HTH-TYPE TRANSCRIPTIONAL REGULATOR BETI"/>
    <property type="match status" value="1"/>
</dbReference>
<dbReference type="AlphaFoldDB" id="A0A6P1NXG2"/>
<dbReference type="PRINTS" id="PR00455">
    <property type="entry name" value="HTHTETR"/>
</dbReference>
<dbReference type="InterPro" id="IPR049445">
    <property type="entry name" value="TetR_SbtR-like_C"/>
</dbReference>
<evidence type="ECO:0000256" key="1">
    <source>
        <dbReference type="ARBA" id="ARBA00023015"/>
    </source>
</evidence>
<feature type="DNA-binding region" description="H-T-H motif" evidence="4">
    <location>
        <begin position="37"/>
        <end position="56"/>
    </location>
</feature>
<dbReference type="InterPro" id="IPR036271">
    <property type="entry name" value="Tet_transcr_reg_TetR-rel_C_sf"/>
</dbReference>
<proteinExistence type="predicted"/>
<evidence type="ECO:0000313" key="6">
    <source>
        <dbReference type="EMBL" id="QHK22242.1"/>
    </source>
</evidence>
<protein>
    <submittedName>
        <fullName evidence="6">TetR family transcriptional regulator</fullName>
    </submittedName>
</protein>
<dbReference type="KEGG" id="psey:GU243_08535"/>
<evidence type="ECO:0000256" key="2">
    <source>
        <dbReference type="ARBA" id="ARBA00023125"/>
    </source>
</evidence>
<dbReference type="SUPFAM" id="SSF48498">
    <property type="entry name" value="Tetracyclin repressor-like, C-terminal domain"/>
    <property type="match status" value="1"/>
</dbReference>
<dbReference type="GO" id="GO:0000976">
    <property type="term" value="F:transcription cis-regulatory region binding"/>
    <property type="evidence" value="ECO:0007669"/>
    <property type="project" value="TreeGrafter"/>
</dbReference>
<evidence type="ECO:0000256" key="4">
    <source>
        <dbReference type="PROSITE-ProRule" id="PRU00335"/>
    </source>
</evidence>
<dbReference type="EMBL" id="CP047898">
    <property type="protein sequence ID" value="QHK22242.1"/>
    <property type="molecule type" value="Genomic_DNA"/>
</dbReference>
<sequence>MPKLWNETIEAHRGAVREAILDAAAALVSEHGLLSVTMSQVAQEAGIGRATLYKYFPNVEAILLARHDSQVAGHLEHLAAVTQAGGDAGHQLEAVLHIHALMTYEHHNSAMAAIMHHDGVRQRQDIFMQDVLRRAAESGAIRDDMAPQELASYCLHALTAAAESPSRAAVNRLVQLTLDSLRPRS</sequence>
<organism evidence="6 7">
    <name type="scientific">Pseudarthrobacter psychrotolerans</name>
    <dbReference type="NCBI Taxonomy" id="2697569"/>
    <lineage>
        <taxon>Bacteria</taxon>
        <taxon>Bacillati</taxon>
        <taxon>Actinomycetota</taxon>
        <taxon>Actinomycetes</taxon>
        <taxon>Micrococcales</taxon>
        <taxon>Micrococcaceae</taxon>
        <taxon>Pseudarthrobacter</taxon>
    </lineage>
</organism>
<accession>A0A6P1NXG2</accession>
<keyword evidence="2 4" id="KW-0238">DNA-binding</keyword>
<reference evidence="6 7" key="1">
    <citation type="submission" date="2020-01" db="EMBL/GenBank/DDBJ databases">
        <title>Pseudarthrobacter psychrotolerans sp. nov., isolated from antarctic soil.</title>
        <authorList>
            <person name="Shin Y."/>
            <person name="Park W."/>
        </authorList>
    </citation>
    <scope>NUCLEOTIDE SEQUENCE [LARGE SCALE GENOMIC DNA]</scope>
    <source>
        <strain evidence="6 7">YJ56</strain>
    </source>
</reference>
<keyword evidence="7" id="KW-1185">Reference proteome</keyword>
<evidence type="ECO:0000313" key="7">
    <source>
        <dbReference type="Proteomes" id="UP000464186"/>
    </source>
</evidence>
<name>A0A6P1NXG2_9MICC</name>
<dbReference type="Proteomes" id="UP000464186">
    <property type="component" value="Chromosome"/>
</dbReference>
<evidence type="ECO:0000259" key="5">
    <source>
        <dbReference type="PROSITE" id="PS50977"/>
    </source>
</evidence>
<feature type="domain" description="HTH tetR-type" evidence="5">
    <location>
        <begin position="14"/>
        <end position="74"/>
    </location>
</feature>
<dbReference type="PROSITE" id="PS50977">
    <property type="entry name" value="HTH_TETR_2"/>
    <property type="match status" value="1"/>
</dbReference>